<proteinExistence type="predicted"/>
<accession>A0A915L7Q4</accession>
<protein>
    <submittedName>
        <fullName evidence="3">Uncharacterized protein</fullName>
    </submittedName>
</protein>
<feature type="transmembrane region" description="Helical" evidence="1">
    <location>
        <begin position="29"/>
        <end position="46"/>
    </location>
</feature>
<evidence type="ECO:0000256" key="1">
    <source>
        <dbReference type="SAM" id="Phobius"/>
    </source>
</evidence>
<evidence type="ECO:0000313" key="2">
    <source>
        <dbReference type="Proteomes" id="UP000887565"/>
    </source>
</evidence>
<name>A0A915L7Q4_ROMCU</name>
<evidence type="ECO:0000313" key="3">
    <source>
        <dbReference type="WBParaSite" id="nRc.2.0.1.t46503-RA"/>
    </source>
</evidence>
<dbReference type="WBParaSite" id="nRc.2.0.1.t46503-RA">
    <property type="protein sequence ID" value="nRc.2.0.1.t46503-RA"/>
    <property type="gene ID" value="nRc.2.0.1.g46503"/>
</dbReference>
<sequence>MLEKNSAQNPLKKLMDFFSLLVDLSRLQIVWLFLTFAVLLPASLTLKVPNFLPFLNDLVKYGKVRSIRMENYNNYNNTLIRYIEVPK</sequence>
<reference evidence="3" key="1">
    <citation type="submission" date="2022-11" db="UniProtKB">
        <authorList>
            <consortium name="WormBaseParasite"/>
        </authorList>
    </citation>
    <scope>IDENTIFICATION</scope>
</reference>
<dbReference type="AlphaFoldDB" id="A0A915L7Q4"/>
<keyword evidence="1" id="KW-1133">Transmembrane helix</keyword>
<dbReference type="Proteomes" id="UP000887565">
    <property type="component" value="Unplaced"/>
</dbReference>
<keyword evidence="1" id="KW-0812">Transmembrane</keyword>
<keyword evidence="2" id="KW-1185">Reference proteome</keyword>
<organism evidence="2 3">
    <name type="scientific">Romanomermis culicivorax</name>
    <name type="common">Nematode worm</name>
    <dbReference type="NCBI Taxonomy" id="13658"/>
    <lineage>
        <taxon>Eukaryota</taxon>
        <taxon>Metazoa</taxon>
        <taxon>Ecdysozoa</taxon>
        <taxon>Nematoda</taxon>
        <taxon>Enoplea</taxon>
        <taxon>Dorylaimia</taxon>
        <taxon>Mermithida</taxon>
        <taxon>Mermithoidea</taxon>
        <taxon>Mermithidae</taxon>
        <taxon>Romanomermis</taxon>
    </lineage>
</organism>
<keyword evidence="1" id="KW-0472">Membrane</keyword>